<evidence type="ECO:0000313" key="2">
    <source>
        <dbReference type="EMBL" id="GGL02966.1"/>
    </source>
</evidence>
<dbReference type="AlphaFoldDB" id="A0A917REX8"/>
<comment type="caution">
    <text evidence="2">The sequence shown here is derived from an EMBL/GenBank/DDBJ whole genome shotgun (WGS) entry which is preliminary data.</text>
</comment>
<feature type="region of interest" description="Disordered" evidence="1">
    <location>
        <begin position="72"/>
        <end position="150"/>
    </location>
</feature>
<sequence>MFRGRFRTSMPCAATRLPHDRLTYSDQPAPRIRDRDQQGTPQNPRLGFGEERVAMGGGVHSGAVVGDDGAAVAAGGQSDPARLVGRPQGRLSQIRGTVRSPSNPVEPPRARRVPLRPPYLHQGPSRPAAPAPGYGPGCPRDAIEGPGRRA</sequence>
<evidence type="ECO:0000313" key="3">
    <source>
        <dbReference type="Proteomes" id="UP000645217"/>
    </source>
</evidence>
<reference evidence="2" key="1">
    <citation type="journal article" date="2014" name="Int. J. Syst. Evol. Microbiol.">
        <title>Complete genome sequence of Corynebacterium casei LMG S-19264T (=DSM 44701T), isolated from a smear-ripened cheese.</title>
        <authorList>
            <consortium name="US DOE Joint Genome Institute (JGI-PGF)"/>
            <person name="Walter F."/>
            <person name="Albersmeier A."/>
            <person name="Kalinowski J."/>
            <person name="Ruckert C."/>
        </authorList>
    </citation>
    <scope>NUCLEOTIDE SEQUENCE</scope>
    <source>
        <strain evidence="2">JCM 13064</strain>
    </source>
</reference>
<protein>
    <submittedName>
        <fullName evidence="2">Uncharacterized protein</fullName>
    </submittedName>
</protein>
<keyword evidence="3" id="KW-1185">Reference proteome</keyword>
<gene>
    <name evidence="2" type="ORF">GCM10007964_51340</name>
</gene>
<dbReference type="Proteomes" id="UP000645217">
    <property type="component" value="Unassembled WGS sequence"/>
</dbReference>
<dbReference type="EMBL" id="BMNT01000030">
    <property type="protein sequence ID" value="GGL02966.1"/>
    <property type="molecule type" value="Genomic_DNA"/>
</dbReference>
<feature type="compositionally biased region" description="Polar residues" evidence="1">
    <location>
        <begin position="90"/>
        <end position="103"/>
    </location>
</feature>
<accession>A0A917REX8</accession>
<feature type="compositionally biased region" description="Basic and acidic residues" evidence="1">
    <location>
        <begin position="141"/>
        <end position="150"/>
    </location>
</feature>
<feature type="compositionally biased region" description="Low complexity" evidence="1">
    <location>
        <begin position="123"/>
        <end position="132"/>
    </location>
</feature>
<name>A0A917REX8_9ACTN</name>
<organism evidence="2 3">
    <name type="scientific">Sphaerisporangium melleum</name>
    <dbReference type="NCBI Taxonomy" id="321316"/>
    <lineage>
        <taxon>Bacteria</taxon>
        <taxon>Bacillati</taxon>
        <taxon>Actinomycetota</taxon>
        <taxon>Actinomycetes</taxon>
        <taxon>Streptosporangiales</taxon>
        <taxon>Streptosporangiaceae</taxon>
        <taxon>Sphaerisporangium</taxon>
    </lineage>
</organism>
<reference evidence="2" key="2">
    <citation type="submission" date="2020-09" db="EMBL/GenBank/DDBJ databases">
        <authorList>
            <person name="Sun Q."/>
            <person name="Ohkuma M."/>
        </authorList>
    </citation>
    <scope>NUCLEOTIDE SEQUENCE</scope>
    <source>
        <strain evidence="2">JCM 13064</strain>
    </source>
</reference>
<proteinExistence type="predicted"/>
<evidence type="ECO:0000256" key="1">
    <source>
        <dbReference type="SAM" id="MobiDB-lite"/>
    </source>
</evidence>
<feature type="region of interest" description="Disordered" evidence="1">
    <location>
        <begin position="19"/>
        <end position="47"/>
    </location>
</feature>